<keyword evidence="2" id="KW-0813">Transport</keyword>
<evidence type="ECO:0000256" key="8">
    <source>
        <dbReference type="SAM" id="Phobius"/>
    </source>
</evidence>
<dbReference type="InParanoid" id="D3BGN2"/>
<feature type="transmembrane region" description="Helical" evidence="8">
    <location>
        <begin position="222"/>
        <end position="241"/>
    </location>
</feature>
<feature type="compositionally biased region" description="Low complexity" evidence="7">
    <location>
        <begin position="38"/>
        <end position="50"/>
    </location>
</feature>
<dbReference type="EMBL" id="ADBJ01000035">
    <property type="protein sequence ID" value="EFA79266.1"/>
    <property type="molecule type" value="Genomic_DNA"/>
</dbReference>
<proteinExistence type="predicted"/>
<keyword evidence="10" id="KW-1185">Reference proteome</keyword>
<feature type="transmembrane region" description="Helical" evidence="8">
    <location>
        <begin position="349"/>
        <end position="369"/>
    </location>
</feature>
<keyword evidence="4 8" id="KW-1133">Transmembrane helix</keyword>
<sequence>MLTLAVVLIRRYYLRRAYSNRHGHFSINLEDASSIQQQLQQQQELQQQQQKDVGNSGRSEDSLSPSSLSGNSDTLTTSSLVTTSSTSTMTTLTLRENSPNVVNNKIVQPNAGGVIINSDSNTNSHDSDNNAQIHHFEHQHDLSLISEDEKEKSVGDDEYDISPDALFILEMNIEYRSLGKLLYIIPIYQVTVYLTGFIVLLLVSNTGGTVETIIKTNKVNTFWWSFFNTISAFNNVGITLLNDNMIQLNRSSFVLFVISILIVMGNTLFPVILRFIIFILRKISKDPDPYEHLLNNPRSVSLMAILEANEKAFAGMSSGDTFVNYLFHSISTRTGGFNSIDISLLSNSVLLLFIGLMFVSSYPFVISLKGSAVNGKYAAEEKTREVMKDLLIRDIFILYICILLIGIFEETRLDIPDNSFTVFHVMFEVVSAFGTVGLTMGNPKIQSSFSTLLGVTSKLIIIIVMLLGKHRSLPDSVDNAVAIQDKDILSKFLRRKYRQYKY</sequence>
<feature type="compositionally biased region" description="Low complexity" evidence="7">
    <location>
        <begin position="62"/>
        <end position="94"/>
    </location>
</feature>
<feature type="transmembrane region" description="Helical" evidence="8">
    <location>
        <begin position="253"/>
        <end position="280"/>
    </location>
</feature>
<feature type="transmembrane region" description="Helical" evidence="8">
    <location>
        <begin position="181"/>
        <end position="202"/>
    </location>
</feature>
<evidence type="ECO:0000256" key="5">
    <source>
        <dbReference type="ARBA" id="ARBA00023065"/>
    </source>
</evidence>
<organism evidence="9 10">
    <name type="scientific">Heterostelium pallidum (strain ATCC 26659 / Pp 5 / PN500)</name>
    <name type="common">Cellular slime mold</name>
    <name type="synonym">Polysphondylium pallidum</name>
    <dbReference type="NCBI Taxonomy" id="670386"/>
    <lineage>
        <taxon>Eukaryota</taxon>
        <taxon>Amoebozoa</taxon>
        <taxon>Evosea</taxon>
        <taxon>Eumycetozoa</taxon>
        <taxon>Dictyostelia</taxon>
        <taxon>Acytosteliales</taxon>
        <taxon>Acytosteliaceae</taxon>
        <taxon>Heterostelium</taxon>
    </lineage>
</organism>
<dbReference type="FunCoup" id="D3BGN2">
    <property type="interactions" value="17"/>
</dbReference>
<evidence type="ECO:0000313" key="10">
    <source>
        <dbReference type="Proteomes" id="UP000001396"/>
    </source>
</evidence>
<feature type="transmembrane region" description="Helical" evidence="8">
    <location>
        <begin position="390"/>
        <end position="408"/>
    </location>
</feature>
<gene>
    <name evidence="9" type="ORF">PPL_07684</name>
</gene>
<keyword evidence="5" id="KW-0406">Ion transport</keyword>
<dbReference type="GeneID" id="31363165"/>
<dbReference type="OMA" id="VSKLVMC"/>
<dbReference type="GO" id="GO:0030007">
    <property type="term" value="P:intracellular potassium ion homeostasis"/>
    <property type="evidence" value="ECO:0007669"/>
    <property type="project" value="TreeGrafter"/>
</dbReference>
<dbReference type="Proteomes" id="UP000001396">
    <property type="component" value="Unassembled WGS sequence"/>
</dbReference>
<evidence type="ECO:0000256" key="3">
    <source>
        <dbReference type="ARBA" id="ARBA00022692"/>
    </source>
</evidence>
<dbReference type="STRING" id="670386.D3BGN2"/>
<evidence type="ECO:0000256" key="1">
    <source>
        <dbReference type="ARBA" id="ARBA00004141"/>
    </source>
</evidence>
<evidence type="ECO:0000256" key="2">
    <source>
        <dbReference type="ARBA" id="ARBA00022448"/>
    </source>
</evidence>
<feature type="region of interest" description="Disordered" evidence="7">
    <location>
        <begin position="38"/>
        <end position="95"/>
    </location>
</feature>
<dbReference type="PANTHER" id="PTHR31064:SF30">
    <property type="entry name" value="HIGH-AFFINITY POTASSIUM TRANSPORT PROTEIN-RELATED"/>
    <property type="match status" value="1"/>
</dbReference>
<comment type="subcellular location">
    <subcellularLocation>
        <location evidence="1">Membrane</location>
        <topology evidence="1">Multi-pass membrane protein</topology>
    </subcellularLocation>
</comment>
<dbReference type="InterPro" id="IPR003445">
    <property type="entry name" value="Cat_transpt"/>
</dbReference>
<reference evidence="9 10" key="1">
    <citation type="journal article" date="2011" name="Genome Res.">
        <title>Phylogeny-wide analysis of social amoeba genomes highlights ancient origins for complex intercellular communication.</title>
        <authorList>
            <person name="Heidel A.J."/>
            <person name="Lawal H.M."/>
            <person name="Felder M."/>
            <person name="Schilde C."/>
            <person name="Helps N.R."/>
            <person name="Tunggal B."/>
            <person name="Rivero F."/>
            <person name="John U."/>
            <person name="Schleicher M."/>
            <person name="Eichinger L."/>
            <person name="Platzer M."/>
            <person name="Noegel A.A."/>
            <person name="Schaap P."/>
            <person name="Gloeckner G."/>
        </authorList>
    </citation>
    <scope>NUCLEOTIDE SEQUENCE [LARGE SCALE GENOMIC DNA]</scope>
    <source>
        <strain evidence="10">ATCC 26659 / Pp 5 / PN500</strain>
    </source>
</reference>
<dbReference type="AlphaFoldDB" id="D3BGN2"/>
<feature type="transmembrane region" description="Helical" evidence="8">
    <location>
        <begin position="420"/>
        <end position="439"/>
    </location>
</feature>
<dbReference type="PANTHER" id="PTHR31064">
    <property type="entry name" value="POTASSIUM TRANSPORT PROTEIN DDB_G0292412-RELATED"/>
    <property type="match status" value="1"/>
</dbReference>
<dbReference type="GO" id="GO:1990573">
    <property type="term" value="P:potassium ion import across plasma membrane"/>
    <property type="evidence" value="ECO:0007669"/>
    <property type="project" value="TreeGrafter"/>
</dbReference>
<feature type="transmembrane region" description="Helical" evidence="8">
    <location>
        <begin position="451"/>
        <end position="468"/>
    </location>
</feature>
<dbReference type="GO" id="GO:0005886">
    <property type="term" value="C:plasma membrane"/>
    <property type="evidence" value="ECO:0007669"/>
    <property type="project" value="TreeGrafter"/>
</dbReference>
<keyword evidence="3 8" id="KW-0812">Transmembrane</keyword>
<evidence type="ECO:0000313" key="9">
    <source>
        <dbReference type="EMBL" id="EFA79266.1"/>
    </source>
</evidence>
<dbReference type="GO" id="GO:0140107">
    <property type="term" value="F:high-affinity potassium ion transmembrane transporter activity"/>
    <property type="evidence" value="ECO:0007669"/>
    <property type="project" value="TreeGrafter"/>
</dbReference>
<dbReference type="Pfam" id="PF02386">
    <property type="entry name" value="TrkH"/>
    <property type="match status" value="2"/>
</dbReference>
<evidence type="ECO:0000256" key="7">
    <source>
        <dbReference type="SAM" id="MobiDB-lite"/>
    </source>
</evidence>
<keyword evidence="6 8" id="KW-0472">Membrane</keyword>
<protein>
    <submittedName>
        <fullName evidence="9">Transmembrane protein</fullName>
    </submittedName>
</protein>
<evidence type="ECO:0000256" key="4">
    <source>
        <dbReference type="ARBA" id="ARBA00022989"/>
    </source>
</evidence>
<dbReference type="RefSeq" id="XP_020431387.1">
    <property type="nucleotide sequence ID" value="XM_020578518.1"/>
</dbReference>
<comment type="caution">
    <text evidence="9">The sequence shown here is derived from an EMBL/GenBank/DDBJ whole genome shotgun (WGS) entry which is preliminary data.</text>
</comment>
<dbReference type="InterPro" id="IPR051143">
    <property type="entry name" value="TrkH_K-transport"/>
</dbReference>
<accession>D3BGN2</accession>
<evidence type="ECO:0000256" key="6">
    <source>
        <dbReference type="ARBA" id="ARBA00023136"/>
    </source>
</evidence>
<name>D3BGN2_HETP5</name>